<accession>Q6IGJ5</accession>
<gene>
    <name evidence="2" type="ORF">HDC06178</name>
</gene>
<reference evidence="2" key="1">
    <citation type="journal article" date="2003" name="Genome Biol.">
        <title>An integrated gene annotation and transcriptional profiling approach towards the full gene content of the Drosophila genome.</title>
        <authorList>
            <person name="Hild M."/>
            <person name="Beckmann B."/>
            <person name="Haas S.A."/>
            <person name="Koch B."/>
            <person name="Solovyev V."/>
            <person name="Busold C."/>
            <person name="Fellenberg K."/>
            <person name="Boutros M."/>
            <person name="Vingron M."/>
            <person name="Sauer F."/>
            <person name="Hoheisel J.D."/>
            <person name="Paro R."/>
        </authorList>
    </citation>
    <scope>NUCLEOTIDE SEQUENCE</scope>
</reference>
<name>Q6IGJ5_DROME</name>
<feature type="region of interest" description="Disordered" evidence="1">
    <location>
        <begin position="96"/>
        <end position="117"/>
    </location>
</feature>
<protein>
    <submittedName>
        <fullName evidence="2">HDC06178</fullName>
    </submittedName>
</protein>
<dbReference type="AlphaFoldDB" id="Q6IGJ5"/>
<feature type="compositionally biased region" description="Low complexity" evidence="1">
    <location>
        <begin position="27"/>
        <end position="42"/>
    </location>
</feature>
<dbReference type="EMBL" id="BK003771">
    <property type="protein sequence ID" value="DAA02469.1"/>
    <property type="molecule type" value="Genomic_DNA"/>
</dbReference>
<feature type="compositionally biased region" description="Basic and acidic residues" evidence="1">
    <location>
        <begin position="49"/>
        <end position="66"/>
    </location>
</feature>
<organism evidence="2">
    <name type="scientific">Drosophila melanogaster</name>
    <name type="common">Fruit fly</name>
    <dbReference type="NCBI Taxonomy" id="7227"/>
    <lineage>
        <taxon>Eukaryota</taxon>
        <taxon>Metazoa</taxon>
        <taxon>Ecdysozoa</taxon>
        <taxon>Arthropoda</taxon>
        <taxon>Hexapoda</taxon>
        <taxon>Insecta</taxon>
        <taxon>Pterygota</taxon>
        <taxon>Neoptera</taxon>
        <taxon>Endopterygota</taxon>
        <taxon>Diptera</taxon>
        <taxon>Brachycera</taxon>
        <taxon>Muscomorpha</taxon>
        <taxon>Ephydroidea</taxon>
        <taxon>Drosophilidae</taxon>
        <taxon>Drosophila</taxon>
        <taxon>Sophophora</taxon>
    </lineage>
</organism>
<sequence>MQMSWQDVAAAAAGRRNKDDENGVEVNGCNKDNNTDNNNNNNSISSLPKKADCKKKGEKMAQRENKMASLLLSSSPHRCSCGGSVIGIGSCIGSGSGDDDGNADATPTDAPFNDDGEMQKVSTYTFYSIKT</sequence>
<evidence type="ECO:0000313" key="2">
    <source>
        <dbReference type="EMBL" id="DAA02469.1"/>
    </source>
</evidence>
<proteinExistence type="predicted"/>
<feature type="region of interest" description="Disordered" evidence="1">
    <location>
        <begin position="1"/>
        <end position="66"/>
    </location>
</feature>
<evidence type="ECO:0000256" key="1">
    <source>
        <dbReference type="SAM" id="MobiDB-lite"/>
    </source>
</evidence>